<protein>
    <submittedName>
        <fullName evidence="2">2'-5' RNA ligase</fullName>
        <ecNumber evidence="2">6.5.1.-</ecNumber>
    </submittedName>
</protein>
<keyword evidence="3" id="KW-1185">Reference proteome</keyword>
<gene>
    <name evidence="2" type="ORF">J2W49_000899</name>
</gene>
<evidence type="ECO:0000313" key="2">
    <source>
        <dbReference type="EMBL" id="MDR7148971.1"/>
    </source>
</evidence>
<keyword evidence="1" id="KW-0378">Hydrolase</keyword>
<dbReference type="SUPFAM" id="SSF55144">
    <property type="entry name" value="LigT-like"/>
    <property type="match status" value="1"/>
</dbReference>
<proteinExistence type="predicted"/>
<accession>A0ABU1WI91</accession>
<organism evidence="2 3">
    <name type="scientific">Hydrogenophaga palleronii</name>
    <dbReference type="NCBI Taxonomy" id="65655"/>
    <lineage>
        <taxon>Bacteria</taxon>
        <taxon>Pseudomonadati</taxon>
        <taxon>Pseudomonadota</taxon>
        <taxon>Betaproteobacteria</taxon>
        <taxon>Burkholderiales</taxon>
        <taxon>Comamonadaceae</taxon>
        <taxon>Hydrogenophaga</taxon>
    </lineage>
</organism>
<comment type="caution">
    <text evidence="2">The sequence shown here is derived from an EMBL/GenBank/DDBJ whole genome shotgun (WGS) entry which is preliminary data.</text>
</comment>
<dbReference type="RefSeq" id="WP_310312051.1">
    <property type="nucleotide sequence ID" value="NZ_JAVDWU010000001.1"/>
</dbReference>
<dbReference type="Proteomes" id="UP001265700">
    <property type="component" value="Unassembled WGS sequence"/>
</dbReference>
<keyword evidence="2" id="KW-0436">Ligase</keyword>
<dbReference type="InterPro" id="IPR009097">
    <property type="entry name" value="Cyclic_Pdiesterase"/>
</dbReference>
<name>A0ABU1WI91_9BURK</name>
<dbReference type="PANTHER" id="PTHR35561:SF1">
    <property type="entry name" value="RNA 2',3'-CYCLIC PHOSPHODIESTERASE"/>
    <property type="match status" value="1"/>
</dbReference>
<sequence>MINLHRLFYAVRPDLTARLMAIDALQRQVDVRHLEGRRVRPENLHITLHWLGDYKDMPHELLCRAKEAGGSVEMASFGVGFDRIGSFGGAGKGGLVLTGGVELKRLRQLQRALATEMEVSGIGHHIRKPFNPHVSLLYCDEHVGREPIAPIRWRVDELLLIDSLLGRGTHVNLGQWPLQSRQMGFSDW</sequence>
<evidence type="ECO:0000313" key="3">
    <source>
        <dbReference type="Proteomes" id="UP001265700"/>
    </source>
</evidence>
<dbReference type="GO" id="GO:0016874">
    <property type="term" value="F:ligase activity"/>
    <property type="evidence" value="ECO:0007669"/>
    <property type="project" value="UniProtKB-KW"/>
</dbReference>
<dbReference type="Pfam" id="PF13563">
    <property type="entry name" value="2_5_RNA_ligase2"/>
    <property type="match status" value="1"/>
</dbReference>
<dbReference type="EMBL" id="JAVDWU010000001">
    <property type="protein sequence ID" value="MDR7148971.1"/>
    <property type="molecule type" value="Genomic_DNA"/>
</dbReference>
<dbReference type="Gene3D" id="3.90.1140.10">
    <property type="entry name" value="Cyclic phosphodiesterase"/>
    <property type="match status" value="1"/>
</dbReference>
<reference evidence="2 3" key="1">
    <citation type="submission" date="2023-07" db="EMBL/GenBank/DDBJ databases">
        <title>Sorghum-associated microbial communities from plants grown in Nebraska, USA.</title>
        <authorList>
            <person name="Schachtman D."/>
        </authorList>
    </citation>
    <scope>NUCLEOTIDE SEQUENCE [LARGE SCALE GENOMIC DNA]</scope>
    <source>
        <strain evidence="2 3">4249</strain>
    </source>
</reference>
<evidence type="ECO:0000256" key="1">
    <source>
        <dbReference type="ARBA" id="ARBA00022801"/>
    </source>
</evidence>
<dbReference type="PANTHER" id="PTHR35561">
    <property type="entry name" value="RNA 2',3'-CYCLIC PHOSPHODIESTERASE"/>
    <property type="match status" value="1"/>
</dbReference>
<dbReference type="InterPro" id="IPR004175">
    <property type="entry name" value="RNA_CPDase"/>
</dbReference>
<dbReference type="EC" id="6.5.1.-" evidence="2"/>